<evidence type="ECO:0000313" key="6">
    <source>
        <dbReference type="EMBL" id="CAF89890.1"/>
    </source>
</evidence>
<name>Q4TB42_TETNG</name>
<gene>
    <name evidence="6" type="ORF">GSTENG00003924001</name>
</gene>
<protein>
    <submittedName>
        <fullName evidence="6">(spotted green pufferfish) hypothetical protein</fullName>
    </submittedName>
</protein>
<proteinExistence type="predicted"/>
<dbReference type="FunFam" id="3.30.70.330:FF:000036">
    <property type="entry name" value="polypyrimidine tract-binding protein 1 isoform X2"/>
    <property type="match status" value="1"/>
</dbReference>
<dbReference type="EMBL" id="CAAE01007205">
    <property type="protein sequence ID" value="CAF89890.1"/>
    <property type="molecule type" value="Genomic_DNA"/>
</dbReference>
<evidence type="ECO:0000256" key="1">
    <source>
        <dbReference type="ARBA" id="ARBA00022737"/>
    </source>
</evidence>
<sequence>RAQCVPSRVLHLRQLPFDITEQEVLALALPFGRVSKLITLKAKNQGFLEMASEEAAITMMNYYTSAPPTIRNQPVFIQYSTHRELKTDNLTNQRAALQAISTASMHSGSMAAGGDGRGGVHAQSPVLRIIVENLFYPVSLEVLQQIFSKFGSVLKIITFTRNNQFQALLQFSDAVHAQHAKAVSHTHTRRNMHTPVRTGVGRVGGSAPVCCRGALEEVESCCLSVSGRSEHLQQLLHAEDRLLQTEHPECEVQQRQEPGFHQSRPAHRRTGPHGCLQCSSPSLWSISFSAHISTHRSPDGCSRIADVSSSRLSANGSSCDPLCAAGVQPEPRGQRSHTQPGRLPREANTKNHLCLRRASRLNASSSCLVSIFLASAAGARAALRSRHVCFGVFSGVYGDVQRVKILFNKKENALVQMSDATQAQLAMSHLNGQRLHGNVIRVMLSKHPVVQLPRGGAGQEEQALTRDFSGSSLHRFKKPGSKNFNNIFPPSATLHLSNIPSSVSEEDLKDLFSSTGFTVKAFKFFQKDRKMALMQLASVEEAIEALIALHDHLLDHNQHLRVSFSKSTI</sequence>
<evidence type="ECO:0000256" key="4">
    <source>
        <dbReference type="SAM" id="MobiDB-lite"/>
    </source>
</evidence>
<dbReference type="Pfam" id="PF22976">
    <property type="entry name" value="RRM_10"/>
    <property type="match status" value="1"/>
</dbReference>
<dbReference type="Pfam" id="PF11835">
    <property type="entry name" value="RRM_8"/>
    <property type="match status" value="1"/>
</dbReference>
<dbReference type="GO" id="GO:0003723">
    <property type="term" value="F:RNA binding"/>
    <property type="evidence" value="ECO:0007669"/>
    <property type="project" value="UniProtKB-UniRule"/>
</dbReference>
<feature type="non-terminal residue" evidence="6">
    <location>
        <position position="1"/>
    </location>
</feature>
<dbReference type="PROSITE" id="PS50102">
    <property type="entry name" value="RRM"/>
    <property type="match status" value="3"/>
</dbReference>
<dbReference type="Pfam" id="PF13893">
    <property type="entry name" value="RRM_5"/>
    <property type="match status" value="1"/>
</dbReference>
<evidence type="ECO:0000259" key="5">
    <source>
        <dbReference type="PROSITE" id="PS50102"/>
    </source>
</evidence>
<evidence type="ECO:0000256" key="3">
    <source>
        <dbReference type="PROSITE-ProRule" id="PRU00176"/>
    </source>
</evidence>
<feature type="region of interest" description="Disordered" evidence="4">
    <location>
        <begin position="254"/>
        <end position="273"/>
    </location>
</feature>
<dbReference type="InterPro" id="IPR012677">
    <property type="entry name" value="Nucleotide-bd_a/b_plait_sf"/>
</dbReference>
<feature type="domain" description="RRM" evidence="5">
    <location>
        <begin position="492"/>
        <end position="567"/>
    </location>
</feature>
<dbReference type="OrthoDB" id="296632at2759"/>
<keyword evidence="2 3" id="KW-0694">RNA-binding</keyword>
<evidence type="ECO:0000256" key="2">
    <source>
        <dbReference type="ARBA" id="ARBA00022884"/>
    </source>
</evidence>
<keyword evidence="1" id="KW-0677">Repeat</keyword>
<dbReference type="InterPro" id="IPR035979">
    <property type="entry name" value="RBD_domain_sf"/>
</dbReference>
<reference evidence="6" key="1">
    <citation type="journal article" date="2004" name="Nature">
        <title>Genome duplication in the teleost fish Tetraodon nigroviridis reveals the early vertebrate proto-karyotype.</title>
        <authorList>
            <person name="Jaillon O."/>
            <person name="Aury J.-M."/>
            <person name="Brunet F."/>
            <person name="Petit J.-L."/>
            <person name="Stange-Thomann N."/>
            <person name="Mauceli E."/>
            <person name="Bouneau L."/>
            <person name="Fischer C."/>
            <person name="Ozouf-Costaz C."/>
            <person name="Bernot A."/>
            <person name="Nicaud S."/>
            <person name="Jaffe D."/>
            <person name="Fisher S."/>
            <person name="Lutfalla G."/>
            <person name="Dossat C."/>
            <person name="Segurens B."/>
            <person name="Dasilva C."/>
            <person name="Salanoubat M."/>
            <person name="Levy M."/>
            <person name="Boudet N."/>
            <person name="Castellano S."/>
            <person name="Anthouard V."/>
            <person name="Jubin C."/>
            <person name="Castelli V."/>
            <person name="Katinka M."/>
            <person name="Vacherie B."/>
            <person name="Biemont C."/>
            <person name="Skalli Z."/>
            <person name="Cattolico L."/>
            <person name="Poulain J."/>
            <person name="De Berardinis V."/>
            <person name="Cruaud C."/>
            <person name="Duprat S."/>
            <person name="Brottier P."/>
            <person name="Coutanceau J.-P."/>
            <person name="Gouzy J."/>
            <person name="Parra G."/>
            <person name="Lardier G."/>
            <person name="Chapple C."/>
            <person name="McKernan K.J."/>
            <person name="McEwan P."/>
            <person name="Bosak S."/>
            <person name="Kellis M."/>
            <person name="Volff J.-N."/>
            <person name="Guigo R."/>
            <person name="Zody M.C."/>
            <person name="Mesirov J."/>
            <person name="Lindblad-Toh K."/>
            <person name="Birren B."/>
            <person name="Nusbaum C."/>
            <person name="Kahn D."/>
            <person name="Robinson-Rechavi M."/>
            <person name="Laudet V."/>
            <person name="Schachter V."/>
            <person name="Quetier F."/>
            <person name="Saurin W."/>
            <person name="Scarpelli C."/>
            <person name="Wincker P."/>
            <person name="Lander E.S."/>
            <person name="Weissenbach J."/>
            <person name="Roest Crollius H."/>
        </authorList>
    </citation>
    <scope>NUCLEOTIDE SEQUENCE [LARGE SCALE GENOMIC DNA]</scope>
</reference>
<feature type="domain" description="RRM" evidence="5">
    <location>
        <begin position="369"/>
        <end position="447"/>
    </location>
</feature>
<organism evidence="6">
    <name type="scientific">Tetraodon nigroviridis</name>
    <name type="common">Spotted green pufferfish</name>
    <name type="synonym">Chelonodon nigroviridis</name>
    <dbReference type="NCBI Taxonomy" id="99883"/>
    <lineage>
        <taxon>Eukaryota</taxon>
        <taxon>Metazoa</taxon>
        <taxon>Chordata</taxon>
        <taxon>Craniata</taxon>
        <taxon>Vertebrata</taxon>
        <taxon>Euteleostomi</taxon>
        <taxon>Actinopterygii</taxon>
        <taxon>Neopterygii</taxon>
        <taxon>Teleostei</taxon>
        <taxon>Neoteleostei</taxon>
        <taxon>Acanthomorphata</taxon>
        <taxon>Eupercaria</taxon>
        <taxon>Tetraodontiformes</taxon>
        <taxon>Tetradontoidea</taxon>
        <taxon>Tetraodontidae</taxon>
        <taxon>Tetraodon</taxon>
    </lineage>
</organism>
<dbReference type="PANTHER" id="PTHR15592">
    <property type="entry name" value="MATRIN 3/NUCLEAR PROTEIN 220-RELATED"/>
    <property type="match status" value="1"/>
</dbReference>
<feature type="domain" description="RRM" evidence="5">
    <location>
        <begin position="8"/>
        <end position="82"/>
    </location>
</feature>
<dbReference type="FunFam" id="3.30.70.330:FF:000341">
    <property type="entry name" value="Hephaestus, isoform C"/>
    <property type="match status" value="1"/>
</dbReference>
<feature type="region of interest" description="Disordered" evidence="4">
    <location>
        <begin position="325"/>
        <end position="349"/>
    </location>
</feature>
<dbReference type="SUPFAM" id="SSF54928">
    <property type="entry name" value="RNA-binding domain, RBD"/>
    <property type="match status" value="3"/>
</dbReference>
<dbReference type="InterPro" id="IPR055204">
    <property type="entry name" value="HNRNPL_RRM"/>
</dbReference>
<dbReference type="InterPro" id="IPR021790">
    <property type="entry name" value="PTBP1-like_RRM2"/>
</dbReference>
<reference evidence="6" key="2">
    <citation type="submission" date="2004-02" db="EMBL/GenBank/DDBJ databases">
        <authorList>
            <consortium name="Genoscope"/>
            <consortium name="Whitehead Institute Centre for Genome Research"/>
        </authorList>
    </citation>
    <scope>NUCLEOTIDE SEQUENCE</scope>
</reference>
<accession>Q4TB42</accession>
<dbReference type="KEGG" id="tng:GSTEN00003924G001"/>
<dbReference type="AlphaFoldDB" id="Q4TB42"/>
<dbReference type="CDD" id="cd12425">
    <property type="entry name" value="RRM4_PTBP1_like"/>
    <property type="match status" value="1"/>
</dbReference>
<dbReference type="Gene3D" id="3.30.70.330">
    <property type="match status" value="4"/>
</dbReference>
<dbReference type="SMART" id="SM00360">
    <property type="entry name" value="RRM"/>
    <property type="match status" value="4"/>
</dbReference>
<comment type="caution">
    <text evidence="6">The sequence shown here is derived from an EMBL/GenBank/DDBJ whole genome shotgun (WGS) entry which is preliminary data.</text>
</comment>
<dbReference type="InterPro" id="IPR000504">
    <property type="entry name" value="RRM_dom"/>
</dbReference>